<sequence length="263" mass="30189">MMSYWISTAIECGFSYQWELRRMSDQIVSGLLQFSESICNRTLIECIRGVHRTWLDRARACLCARYLLMKDVNHIPDPCCFIKWANQPKPDRITVLSLAVLWVLIAKSTAAADRYRQFVLSQSGQLIVQIPGPGRDWFVHSIRDAILEVAQQCPKSQLDLFVTIVLRMTRSTSTTYRPDLIRALVHVDMSHISDNIADDIADLCIEMIADPESDPIMAIDILGNISLHHKSGIHLLLFCFILYLNVIGHQIRMDFSDLYFCLW</sequence>
<dbReference type="Proteomes" id="UP000035740">
    <property type="component" value="Unassembled WGS sequence"/>
</dbReference>
<evidence type="ECO:0000256" key="1">
    <source>
        <dbReference type="SAM" id="Phobius"/>
    </source>
</evidence>
<keyword evidence="3" id="KW-1185">Reference proteome</keyword>
<reference evidence="2 3" key="1">
    <citation type="journal article" date="2014" name="Nature">
        <title>The genome of the recently domesticated crop plant sugar beet (Beta vulgaris).</title>
        <authorList>
            <person name="Dohm J.C."/>
            <person name="Minoche A.E."/>
            <person name="Holtgrawe D."/>
            <person name="Capella-Gutierrez S."/>
            <person name="Zakrzewski F."/>
            <person name="Tafer H."/>
            <person name="Rupp O."/>
            <person name="Sorensen T.R."/>
            <person name="Stracke R."/>
            <person name="Reinhardt R."/>
            <person name="Goesmann A."/>
            <person name="Kraft T."/>
            <person name="Schulz B."/>
            <person name="Stadler P.F."/>
            <person name="Schmidt T."/>
            <person name="Gabaldon T."/>
            <person name="Lehrach H."/>
            <person name="Weisshaar B."/>
            <person name="Himmelbauer H."/>
        </authorList>
    </citation>
    <scope>NUCLEOTIDE SEQUENCE [LARGE SCALE GENOMIC DNA]</scope>
    <source>
        <tissue evidence="2">Taproot</tissue>
    </source>
</reference>
<feature type="non-terminal residue" evidence="2">
    <location>
        <position position="263"/>
    </location>
</feature>
<proteinExistence type="predicted"/>
<protein>
    <submittedName>
        <fullName evidence="2">Uncharacterized protein</fullName>
    </submittedName>
</protein>
<keyword evidence="1" id="KW-1133">Transmembrane helix</keyword>
<accession>A0A0J8B3P6</accession>
<organism evidence="2 3">
    <name type="scientific">Beta vulgaris subsp. vulgaris</name>
    <name type="common">Beet</name>
    <dbReference type="NCBI Taxonomy" id="3555"/>
    <lineage>
        <taxon>Eukaryota</taxon>
        <taxon>Viridiplantae</taxon>
        <taxon>Streptophyta</taxon>
        <taxon>Embryophyta</taxon>
        <taxon>Tracheophyta</taxon>
        <taxon>Spermatophyta</taxon>
        <taxon>Magnoliopsida</taxon>
        <taxon>eudicotyledons</taxon>
        <taxon>Gunneridae</taxon>
        <taxon>Pentapetalae</taxon>
        <taxon>Caryophyllales</taxon>
        <taxon>Chenopodiaceae</taxon>
        <taxon>Betoideae</taxon>
        <taxon>Beta</taxon>
    </lineage>
</organism>
<dbReference type="AlphaFoldDB" id="A0A0J8B3P6"/>
<evidence type="ECO:0000313" key="3">
    <source>
        <dbReference type="Proteomes" id="UP000035740"/>
    </source>
</evidence>
<keyword evidence="1" id="KW-0472">Membrane</keyword>
<gene>
    <name evidence="2" type="ORF">BVRB_021070</name>
</gene>
<name>A0A0J8B3P6_BETVV</name>
<dbReference type="EMBL" id="KQ093123">
    <property type="protein sequence ID" value="KMS94472.1"/>
    <property type="molecule type" value="Genomic_DNA"/>
</dbReference>
<dbReference type="Gramene" id="KMS94472">
    <property type="protein sequence ID" value="KMS94472"/>
    <property type="gene ID" value="BVRB_021070"/>
</dbReference>
<keyword evidence="1" id="KW-0812">Transmembrane</keyword>
<evidence type="ECO:0000313" key="2">
    <source>
        <dbReference type="EMBL" id="KMS94472.1"/>
    </source>
</evidence>
<feature type="transmembrane region" description="Helical" evidence="1">
    <location>
        <begin position="231"/>
        <end position="248"/>
    </location>
</feature>